<dbReference type="KEGG" id="tpol:Mal48_46650"/>
<evidence type="ECO:0000313" key="3">
    <source>
        <dbReference type="Proteomes" id="UP000315724"/>
    </source>
</evidence>
<dbReference type="EMBL" id="CP036267">
    <property type="protein sequence ID" value="QDT35388.1"/>
    <property type="molecule type" value="Genomic_DNA"/>
</dbReference>
<dbReference type="OrthoDB" id="278759at2"/>
<organism evidence="2 3">
    <name type="scientific">Thalassoglobus polymorphus</name>
    <dbReference type="NCBI Taxonomy" id="2527994"/>
    <lineage>
        <taxon>Bacteria</taxon>
        <taxon>Pseudomonadati</taxon>
        <taxon>Planctomycetota</taxon>
        <taxon>Planctomycetia</taxon>
        <taxon>Planctomycetales</taxon>
        <taxon>Planctomycetaceae</taxon>
        <taxon>Thalassoglobus</taxon>
    </lineage>
</organism>
<dbReference type="AlphaFoldDB" id="A0A517QUT0"/>
<accession>A0A517QUT0</accession>
<evidence type="ECO:0000256" key="1">
    <source>
        <dbReference type="SAM" id="MobiDB-lite"/>
    </source>
</evidence>
<protein>
    <submittedName>
        <fullName evidence="2">Uncharacterized protein</fullName>
    </submittedName>
</protein>
<keyword evidence="3" id="KW-1185">Reference proteome</keyword>
<proteinExistence type="predicted"/>
<name>A0A517QUT0_9PLAN</name>
<reference evidence="2 3" key="1">
    <citation type="submission" date="2019-02" db="EMBL/GenBank/DDBJ databases">
        <title>Deep-cultivation of Planctomycetes and their phenomic and genomic characterization uncovers novel biology.</title>
        <authorList>
            <person name="Wiegand S."/>
            <person name="Jogler M."/>
            <person name="Boedeker C."/>
            <person name="Pinto D."/>
            <person name="Vollmers J."/>
            <person name="Rivas-Marin E."/>
            <person name="Kohn T."/>
            <person name="Peeters S.H."/>
            <person name="Heuer A."/>
            <person name="Rast P."/>
            <person name="Oberbeckmann S."/>
            <person name="Bunk B."/>
            <person name="Jeske O."/>
            <person name="Meyerdierks A."/>
            <person name="Storesund J.E."/>
            <person name="Kallscheuer N."/>
            <person name="Luecker S."/>
            <person name="Lage O.M."/>
            <person name="Pohl T."/>
            <person name="Merkel B.J."/>
            <person name="Hornburger P."/>
            <person name="Mueller R.-W."/>
            <person name="Bruemmer F."/>
            <person name="Labrenz M."/>
            <person name="Spormann A.M."/>
            <person name="Op den Camp H."/>
            <person name="Overmann J."/>
            <person name="Amann R."/>
            <person name="Jetten M.S.M."/>
            <person name="Mascher T."/>
            <person name="Medema M.H."/>
            <person name="Devos D.P."/>
            <person name="Kaster A.-K."/>
            <person name="Ovreas L."/>
            <person name="Rohde M."/>
            <person name="Galperin M.Y."/>
            <person name="Jogler C."/>
        </authorList>
    </citation>
    <scope>NUCLEOTIDE SEQUENCE [LARGE SCALE GENOMIC DNA]</scope>
    <source>
        <strain evidence="2 3">Mal48</strain>
    </source>
</reference>
<sequence>MKNTLSKRWRYPDQVNVFCMLSALLLSFSGCSVEEEEDHHLEHIIPAHKPANYGDGVDQLSQRGKHFFANELGSEEVAELQDIVNWLPELAADSDLKRPQWEQVQAIAKQLKSQMDAASDSGGEKQWNQHVASLTDLVPASNDIHNAFSIKQNPSELPAEESNND</sequence>
<dbReference type="PROSITE" id="PS51257">
    <property type="entry name" value="PROKAR_LIPOPROTEIN"/>
    <property type="match status" value="1"/>
</dbReference>
<dbReference type="RefSeq" id="WP_145204873.1">
    <property type="nucleotide sequence ID" value="NZ_CP036267.1"/>
</dbReference>
<evidence type="ECO:0000313" key="2">
    <source>
        <dbReference type="EMBL" id="QDT35388.1"/>
    </source>
</evidence>
<gene>
    <name evidence="2" type="ORF">Mal48_46650</name>
</gene>
<dbReference type="Proteomes" id="UP000315724">
    <property type="component" value="Chromosome"/>
</dbReference>
<feature type="region of interest" description="Disordered" evidence="1">
    <location>
        <begin position="145"/>
        <end position="165"/>
    </location>
</feature>